<dbReference type="InterPro" id="IPR001969">
    <property type="entry name" value="Aspartic_peptidase_AS"/>
</dbReference>
<evidence type="ECO:0000256" key="3">
    <source>
        <dbReference type="PIRSR" id="PIRSR601461-1"/>
    </source>
</evidence>
<dbReference type="PANTHER" id="PTHR47966">
    <property type="entry name" value="BETA-SITE APP-CLEAVING ENZYME, ISOFORM A-RELATED"/>
    <property type="match status" value="1"/>
</dbReference>
<evidence type="ECO:0000313" key="8">
    <source>
        <dbReference type="EMBL" id="WVW78924.1"/>
    </source>
</evidence>
<dbReference type="CDD" id="cd05471">
    <property type="entry name" value="pepsin_like"/>
    <property type="match status" value="1"/>
</dbReference>
<reference evidence="7" key="1">
    <citation type="submission" date="2013-07" db="EMBL/GenBank/DDBJ databases">
        <title>The Genome Sequence of Cryptococcus bestiolae CBS10118.</title>
        <authorList>
            <consortium name="The Broad Institute Genome Sequencing Platform"/>
            <person name="Cuomo C."/>
            <person name="Litvintseva A."/>
            <person name="Chen Y."/>
            <person name="Heitman J."/>
            <person name="Sun S."/>
            <person name="Springer D."/>
            <person name="Dromer F."/>
            <person name="Young S.K."/>
            <person name="Zeng Q."/>
            <person name="Gargeya S."/>
            <person name="Fitzgerald M."/>
            <person name="Abouelleil A."/>
            <person name="Alvarado L."/>
            <person name="Berlin A.M."/>
            <person name="Chapman S.B."/>
            <person name="Dewar J."/>
            <person name="Goldberg J."/>
            <person name="Griggs A."/>
            <person name="Gujja S."/>
            <person name="Hansen M."/>
            <person name="Howarth C."/>
            <person name="Imamovic A."/>
            <person name="Larimer J."/>
            <person name="McCowan C."/>
            <person name="Murphy C."/>
            <person name="Pearson M."/>
            <person name="Priest M."/>
            <person name="Roberts A."/>
            <person name="Saif S."/>
            <person name="Shea T."/>
            <person name="Sykes S."/>
            <person name="Wortman J."/>
            <person name="Nusbaum C."/>
            <person name="Birren B."/>
        </authorList>
    </citation>
    <scope>NUCLEOTIDE SEQUENCE [LARGE SCALE GENOMIC DNA]</scope>
    <source>
        <strain evidence="7">CBS 10118</strain>
    </source>
</reference>
<feature type="chain" id="PRO_5042334856" description="Peptidase A1 domain-containing protein" evidence="5">
    <location>
        <begin position="23"/>
        <end position="426"/>
    </location>
</feature>
<dbReference type="InterPro" id="IPR021109">
    <property type="entry name" value="Peptidase_aspartic_dom_sf"/>
</dbReference>
<dbReference type="AlphaFoldDB" id="A0A1B9G6B8"/>
<sequence length="426" mass="44891">MLSFDTTLSAVALATLLGKAAALPHFGHTELSRRTYPSGSGKQATTITLAAPLGGQFYTVNVTIGGQPQVVLLDTGSSDLWIHSKNVTCIDVNTGNPSGKEACAFGPGGYDPATSSTYQPLPFENNFNATYAGGAAFGVGATDTLVIGDLLVPNVTFAIAEFAAFDGGAGYAIDGVMGLASPLLTMLFNGRDGSKNNASDESRHLYEPWFYQAVEEGLIEPYFSLALDRTPPESQKANSNTTFLGSFTIGGIPDISVKDKSIVIHNPNFTVPIQDTEVLVKYFSATNVTFSFPGSTSLGENATSPIALLDSGTTNIIAPSAVAKAFNGAIVPSPMSNETMGSYIVQCNASIPDFSVTIEGVEFPLQKEDLVFYNSVLPEGFCISSIAPPLKGQEGISILGNRFLVNVISTYNVKTDGIILSERQRS</sequence>
<feature type="active site" evidence="3">
    <location>
        <position position="74"/>
    </location>
</feature>
<dbReference type="PROSITE" id="PS00141">
    <property type="entry name" value="ASP_PROTEASE"/>
    <property type="match status" value="2"/>
</dbReference>
<keyword evidence="4" id="KW-0378">Hydrolase</keyword>
<feature type="domain" description="Peptidase A1" evidence="6">
    <location>
        <begin position="58"/>
        <end position="421"/>
    </location>
</feature>
<dbReference type="PRINTS" id="PR00792">
    <property type="entry name" value="PEPSIN"/>
</dbReference>
<keyword evidence="4" id="KW-0645">Protease</keyword>
<feature type="signal peptide" evidence="5">
    <location>
        <begin position="1"/>
        <end position="22"/>
    </location>
</feature>
<accession>A0A1B9G6B8</accession>
<dbReference type="PROSITE" id="PS51767">
    <property type="entry name" value="PEPTIDASE_A1"/>
    <property type="match status" value="1"/>
</dbReference>
<dbReference type="Gene3D" id="2.40.70.10">
    <property type="entry name" value="Acid Proteases"/>
    <property type="match status" value="2"/>
</dbReference>
<comment type="similarity">
    <text evidence="1 4">Belongs to the peptidase A1 family.</text>
</comment>
<dbReference type="EMBL" id="CP144541">
    <property type="protein sequence ID" value="WVW78924.1"/>
    <property type="molecule type" value="Genomic_DNA"/>
</dbReference>
<reference evidence="8" key="2">
    <citation type="submission" date="2013-07" db="EMBL/GenBank/DDBJ databases">
        <authorList>
            <consortium name="The Broad Institute Genome Sequencing Platform"/>
            <person name="Cuomo C."/>
            <person name="Litvintseva A."/>
            <person name="Chen Y."/>
            <person name="Heitman J."/>
            <person name="Sun S."/>
            <person name="Springer D."/>
            <person name="Dromer F."/>
            <person name="Young S.K."/>
            <person name="Zeng Q."/>
            <person name="Gargeya S."/>
            <person name="Fitzgerald M."/>
            <person name="Abouelleil A."/>
            <person name="Alvarado L."/>
            <person name="Berlin A.M."/>
            <person name="Chapman S.B."/>
            <person name="Dewar J."/>
            <person name="Goldberg J."/>
            <person name="Griggs A."/>
            <person name="Gujja S."/>
            <person name="Hansen M."/>
            <person name="Howarth C."/>
            <person name="Imamovic A."/>
            <person name="Larimer J."/>
            <person name="McCowan C."/>
            <person name="Murphy C."/>
            <person name="Pearson M."/>
            <person name="Priest M."/>
            <person name="Roberts A."/>
            <person name="Saif S."/>
            <person name="Shea T."/>
            <person name="Sykes S."/>
            <person name="Wortman J."/>
            <person name="Nusbaum C."/>
            <person name="Birren B."/>
        </authorList>
    </citation>
    <scope>NUCLEOTIDE SEQUENCE</scope>
    <source>
        <strain evidence="8">CBS 10118</strain>
    </source>
</reference>
<protein>
    <recommendedName>
        <fullName evidence="6">Peptidase A1 domain-containing protein</fullName>
    </recommendedName>
</protein>
<dbReference type="InterPro" id="IPR001461">
    <property type="entry name" value="Aspartic_peptidase_A1"/>
</dbReference>
<feature type="active site" evidence="3">
    <location>
        <position position="310"/>
    </location>
</feature>
<proteinExistence type="inferred from homology"/>
<evidence type="ECO:0000256" key="5">
    <source>
        <dbReference type="SAM" id="SignalP"/>
    </source>
</evidence>
<dbReference type="InterPro" id="IPR034164">
    <property type="entry name" value="Pepsin-like_dom"/>
</dbReference>
<keyword evidence="5" id="KW-0732">Signal</keyword>
<dbReference type="EMBL" id="KI894020">
    <property type="protein sequence ID" value="OCF26575.1"/>
    <property type="molecule type" value="Genomic_DNA"/>
</dbReference>
<dbReference type="GO" id="GO:0004190">
    <property type="term" value="F:aspartic-type endopeptidase activity"/>
    <property type="evidence" value="ECO:0007669"/>
    <property type="project" value="UniProtKB-KW"/>
</dbReference>
<reference evidence="8" key="4">
    <citation type="submission" date="2024-02" db="EMBL/GenBank/DDBJ databases">
        <title>Comparative genomics of Cryptococcus and Kwoniella reveals pathogenesis evolution and contrasting modes of karyotype evolution via chromosome fusion or intercentromeric recombination.</title>
        <authorList>
            <person name="Coelho M.A."/>
            <person name="David-Palma M."/>
            <person name="Shea T."/>
            <person name="Bowers K."/>
            <person name="McGinley-Smith S."/>
            <person name="Mohammad A.W."/>
            <person name="Gnirke A."/>
            <person name="Yurkov A.M."/>
            <person name="Nowrousian M."/>
            <person name="Sun S."/>
            <person name="Cuomo C.A."/>
            <person name="Heitman J."/>
        </authorList>
    </citation>
    <scope>NUCLEOTIDE SEQUENCE</scope>
    <source>
        <strain evidence="8">CBS 10118</strain>
    </source>
</reference>
<evidence type="ECO:0000256" key="4">
    <source>
        <dbReference type="RuleBase" id="RU000454"/>
    </source>
</evidence>
<organism evidence="7">
    <name type="scientific">Kwoniella bestiolae CBS 10118</name>
    <dbReference type="NCBI Taxonomy" id="1296100"/>
    <lineage>
        <taxon>Eukaryota</taxon>
        <taxon>Fungi</taxon>
        <taxon>Dikarya</taxon>
        <taxon>Basidiomycota</taxon>
        <taxon>Agaricomycotina</taxon>
        <taxon>Tremellomycetes</taxon>
        <taxon>Tremellales</taxon>
        <taxon>Cryptococcaceae</taxon>
        <taxon>Kwoniella</taxon>
    </lineage>
</organism>
<dbReference type="VEuPathDB" id="FungiDB:I302_04261"/>
<gene>
    <name evidence="7" type="ORF">I302_04261</name>
    <name evidence="8" type="ORF">I302_100887</name>
</gene>
<dbReference type="GeneID" id="30208660"/>
<dbReference type="OrthoDB" id="15189at2759"/>
<reference evidence="7" key="3">
    <citation type="submission" date="2014-01" db="EMBL/GenBank/DDBJ databases">
        <title>Evolution of pathogenesis and genome organization in the Tremellales.</title>
        <authorList>
            <person name="Cuomo C."/>
            <person name="Litvintseva A."/>
            <person name="Heitman J."/>
            <person name="Chen Y."/>
            <person name="Sun S."/>
            <person name="Springer D."/>
            <person name="Dromer F."/>
            <person name="Young S."/>
            <person name="Zeng Q."/>
            <person name="Chapman S."/>
            <person name="Gujja S."/>
            <person name="Saif S."/>
            <person name="Birren B."/>
        </authorList>
    </citation>
    <scope>NUCLEOTIDE SEQUENCE</scope>
    <source>
        <strain evidence="7">CBS 10118</strain>
    </source>
</reference>
<dbReference type="STRING" id="1296100.A0A1B9G6B8"/>
<keyword evidence="2 4" id="KW-0064">Aspartyl protease</keyword>
<dbReference type="PANTHER" id="PTHR47966:SF47">
    <property type="entry name" value="ENDOPEPTIDASE, PUTATIVE (AFU_ORTHOLOGUE AFUA_3G01220)-RELATED"/>
    <property type="match status" value="1"/>
</dbReference>
<evidence type="ECO:0000313" key="7">
    <source>
        <dbReference type="EMBL" id="OCF26575.1"/>
    </source>
</evidence>
<dbReference type="SUPFAM" id="SSF50630">
    <property type="entry name" value="Acid proteases"/>
    <property type="match status" value="1"/>
</dbReference>
<evidence type="ECO:0000313" key="9">
    <source>
        <dbReference type="Proteomes" id="UP000092730"/>
    </source>
</evidence>
<dbReference type="InterPro" id="IPR033121">
    <property type="entry name" value="PEPTIDASE_A1"/>
</dbReference>
<keyword evidence="9" id="KW-1185">Reference proteome</keyword>
<evidence type="ECO:0000259" key="6">
    <source>
        <dbReference type="PROSITE" id="PS51767"/>
    </source>
</evidence>
<dbReference type="Pfam" id="PF00026">
    <property type="entry name" value="Asp"/>
    <property type="match status" value="1"/>
</dbReference>
<dbReference type="KEGG" id="kbi:30208660"/>
<dbReference type="RefSeq" id="XP_019047645.1">
    <property type="nucleotide sequence ID" value="XM_019190897.1"/>
</dbReference>
<dbReference type="GO" id="GO:0000324">
    <property type="term" value="C:fungal-type vacuole"/>
    <property type="evidence" value="ECO:0007669"/>
    <property type="project" value="TreeGrafter"/>
</dbReference>
<evidence type="ECO:0000256" key="1">
    <source>
        <dbReference type="ARBA" id="ARBA00007447"/>
    </source>
</evidence>
<dbReference type="Proteomes" id="UP000092730">
    <property type="component" value="Chromosome 1"/>
</dbReference>
<evidence type="ECO:0000256" key="2">
    <source>
        <dbReference type="ARBA" id="ARBA00022750"/>
    </source>
</evidence>
<dbReference type="GO" id="GO:0006508">
    <property type="term" value="P:proteolysis"/>
    <property type="evidence" value="ECO:0007669"/>
    <property type="project" value="UniProtKB-KW"/>
</dbReference>
<name>A0A1B9G6B8_9TREE</name>